<reference evidence="1 2" key="1">
    <citation type="submission" date="2018-03" db="EMBL/GenBank/DDBJ databases">
        <title>Genomic Encyclopedia of Type Strains, Phase III (KMG-III): the genomes of soil and plant-associated and newly described type strains.</title>
        <authorList>
            <person name="Whitman W."/>
        </authorList>
    </citation>
    <scope>NUCLEOTIDE SEQUENCE [LARGE SCALE GENOMIC DNA]</scope>
    <source>
        <strain evidence="1 2">CGMCC 1.12700</strain>
    </source>
</reference>
<name>A0A2P8D7F5_9BACT</name>
<gene>
    <name evidence="1" type="ORF">B0I18_10298</name>
</gene>
<accession>A0A2P8D7F5</accession>
<sequence length="132" mass="15583">MEYTGFIKEYDSTLSNKSIDYFFNSSDLNIDIVDKVVSYLSHGTSIVSWMHMIYDLYSNEIIGEGHGVDTDGVWFWPSYLPYYLRKYPDFLIENKFLDYLIQKNFSIDWNDKSIDIGKMENELFPRLGNVVK</sequence>
<comment type="caution">
    <text evidence="1">The sequence shown here is derived from an EMBL/GenBank/DDBJ whole genome shotgun (WGS) entry which is preliminary data.</text>
</comment>
<evidence type="ECO:0000313" key="1">
    <source>
        <dbReference type="EMBL" id="PSK93129.1"/>
    </source>
</evidence>
<dbReference type="RefSeq" id="WP_106522153.1">
    <property type="nucleotide sequence ID" value="NZ_PYGD01000002.1"/>
</dbReference>
<protein>
    <submittedName>
        <fullName evidence="1">Uncharacterized protein</fullName>
    </submittedName>
</protein>
<proteinExistence type="predicted"/>
<keyword evidence="2" id="KW-1185">Reference proteome</keyword>
<dbReference type="AlphaFoldDB" id="A0A2P8D7F5"/>
<evidence type="ECO:0000313" key="2">
    <source>
        <dbReference type="Proteomes" id="UP000240572"/>
    </source>
</evidence>
<organism evidence="1 2">
    <name type="scientific">Taibaiella chishuiensis</name>
    <dbReference type="NCBI Taxonomy" id="1434707"/>
    <lineage>
        <taxon>Bacteria</taxon>
        <taxon>Pseudomonadati</taxon>
        <taxon>Bacteroidota</taxon>
        <taxon>Chitinophagia</taxon>
        <taxon>Chitinophagales</taxon>
        <taxon>Chitinophagaceae</taxon>
        <taxon>Taibaiella</taxon>
    </lineage>
</organism>
<dbReference type="Proteomes" id="UP000240572">
    <property type="component" value="Unassembled WGS sequence"/>
</dbReference>
<dbReference type="EMBL" id="PYGD01000002">
    <property type="protein sequence ID" value="PSK93129.1"/>
    <property type="molecule type" value="Genomic_DNA"/>
</dbReference>
<dbReference type="OrthoDB" id="275232at2"/>